<proteinExistence type="predicted"/>
<evidence type="ECO:0000313" key="2">
    <source>
        <dbReference type="EMBL" id="KAK0723416.1"/>
    </source>
</evidence>
<evidence type="ECO:0000313" key="3">
    <source>
        <dbReference type="Proteomes" id="UP001172101"/>
    </source>
</evidence>
<dbReference type="EMBL" id="JAUIRO010000003">
    <property type="protein sequence ID" value="KAK0723416.1"/>
    <property type="molecule type" value="Genomic_DNA"/>
</dbReference>
<feature type="chain" id="PRO_5041448307" evidence="1">
    <location>
        <begin position="19"/>
        <end position="149"/>
    </location>
</feature>
<dbReference type="RefSeq" id="XP_060299340.1">
    <property type="nucleotide sequence ID" value="XM_060447661.1"/>
</dbReference>
<evidence type="ECO:0000256" key="1">
    <source>
        <dbReference type="SAM" id="SignalP"/>
    </source>
</evidence>
<dbReference type="Proteomes" id="UP001172101">
    <property type="component" value="Unassembled WGS sequence"/>
</dbReference>
<keyword evidence="3" id="KW-1185">Reference proteome</keyword>
<comment type="caution">
    <text evidence="2">The sequence shown here is derived from an EMBL/GenBank/DDBJ whole genome shotgun (WGS) entry which is preliminary data.</text>
</comment>
<organism evidence="2 3">
    <name type="scientific">Lasiosphaeria miniovina</name>
    <dbReference type="NCBI Taxonomy" id="1954250"/>
    <lineage>
        <taxon>Eukaryota</taxon>
        <taxon>Fungi</taxon>
        <taxon>Dikarya</taxon>
        <taxon>Ascomycota</taxon>
        <taxon>Pezizomycotina</taxon>
        <taxon>Sordariomycetes</taxon>
        <taxon>Sordariomycetidae</taxon>
        <taxon>Sordariales</taxon>
        <taxon>Lasiosphaeriaceae</taxon>
        <taxon>Lasiosphaeria</taxon>
    </lineage>
</organism>
<accession>A0AA40AWQ6</accession>
<protein>
    <submittedName>
        <fullName evidence="2">Uncharacterized protein</fullName>
    </submittedName>
</protein>
<sequence length="149" mass="15134">MKSFTILAAALLGSTVSAAPVEPRVVAQEFDVTGFSAGCVPHGTQCSISFQVASNETPFPTTCTFTGAPLGVGSLPDVGFTACADPSVAWSFRAVPVGSGAAPFYELALATAEQSLAAAKFFPASDFPIVNDGSSFHQTYTGAGSFVIA</sequence>
<dbReference type="GeneID" id="85330931"/>
<dbReference type="AlphaFoldDB" id="A0AA40AWQ6"/>
<name>A0AA40AWQ6_9PEZI</name>
<keyword evidence="1" id="KW-0732">Signal</keyword>
<reference evidence="2" key="1">
    <citation type="submission" date="2023-06" db="EMBL/GenBank/DDBJ databases">
        <title>Genome-scale phylogeny and comparative genomics of the fungal order Sordariales.</title>
        <authorList>
            <consortium name="Lawrence Berkeley National Laboratory"/>
            <person name="Hensen N."/>
            <person name="Bonometti L."/>
            <person name="Westerberg I."/>
            <person name="Brannstrom I.O."/>
            <person name="Guillou S."/>
            <person name="Cros-Aarteil S."/>
            <person name="Calhoun S."/>
            <person name="Haridas S."/>
            <person name="Kuo A."/>
            <person name="Mondo S."/>
            <person name="Pangilinan J."/>
            <person name="Riley R."/>
            <person name="LaButti K."/>
            <person name="Andreopoulos B."/>
            <person name="Lipzen A."/>
            <person name="Chen C."/>
            <person name="Yanf M."/>
            <person name="Daum C."/>
            <person name="Ng V."/>
            <person name="Clum A."/>
            <person name="Steindorff A."/>
            <person name="Ohm R."/>
            <person name="Martin F."/>
            <person name="Silar P."/>
            <person name="Natvig D."/>
            <person name="Lalanne C."/>
            <person name="Gautier V."/>
            <person name="Ament-velasquez S.L."/>
            <person name="Kruys A."/>
            <person name="Hutchinson M.I."/>
            <person name="Powell A.J."/>
            <person name="Barry K."/>
            <person name="Miller A.N."/>
            <person name="Grigoriev I.V."/>
            <person name="Debuchy R."/>
            <person name="Gladieux P."/>
            <person name="Thoren M.H."/>
            <person name="Johannesson H."/>
        </authorList>
    </citation>
    <scope>NUCLEOTIDE SEQUENCE</scope>
    <source>
        <strain evidence="2">SMH2392-1A</strain>
    </source>
</reference>
<gene>
    <name evidence="2" type="ORF">B0T26DRAFT_853047</name>
</gene>
<feature type="signal peptide" evidence="1">
    <location>
        <begin position="1"/>
        <end position="18"/>
    </location>
</feature>